<protein>
    <submittedName>
        <fullName evidence="3">Acyl-CoA thioesterase</fullName>
    </submittedName>
</protein>
<dbReference type="Proteomes" id="UP000317155">
    <property type="component" value="Unassembled WGS sequence"/>
</dbReference>
<evidence type="ECO:0000256" key="1">
    <source>
        <dbReference type="ARBA" id="ARBA00005953"/>
    </source>
</evidence>
<dbReference type="SUPFAM" id="SSF54637">
    <property type="entry name" value="Thioesterase/thiol ester dehydrase-isomerase"/>
    <property type="match status" value="1"/>
</dbReference>
<organism evidence="3 4">
    <name type="scientific">Trichloromonas acetexigens</name>
    <dbReference type="NCBI Taxonomy" id="38815"/>
    <lineage>
        <taxon>Bacteria</taxon>
        <taxon>Pseudomonadati</taxon>
        <taxon>Thermodesulfobacteriota</taxon>
        <taxon>Desulfuromonadia</taxon>
        <taxon>Desulfuromonadales</taxon>
        <taxon>Trichloromonadaceae</taxon>
        <taxon>Trichloromonas</taxon>
    </lineage>
</organism>
<dbReference type="Gene3D" id="3.10.129.10">
    <property type="entry name" value="Hotdog Thioesterase"/>
    <property type="match status" value="1"/>
</dbReference>
<comment type="similarity">
    <text evidence="1">Belongs to the 4-hydroxybenzoyl-CoA thioesterase family.</text>
</comment>
<proteinExistence type="inferred from homology"/>
<dbReference type="InterPro" id="IPR050563">
    <property type="entry name" value="4-hydroxybenzoyl-CoA_TE"/>
</dbReference>
<gene>
    <name evidence="3" type="ORF">FL622_04775</name>
</gene>
<accession>A0A550JH28</accession>
<dbReference type="RefSeq" id="WP_092056586.1">
    <property type="nucleotide sequence ID" value="NZ_FOJJ01000023.1"/>
</dbReference>
<keyword evidence="4" id="KW-1185">Reference proteome</keyword>
<dbReference type="EMBL" id="VJVV01000003">
    <property type="protein sequence ID" value="TRO82511.1"/>
    <property type="molecule type" value="Genomic_DNA"/>
</dbReference>
<keyword evidence="2" id="KW-0378">Hydrolase</keyword>
<evidence type="ECO:0000256" key="2">
    <source>
        <dbReference type="ARBA" id="ARBA00022801"/>
    </source>
</evidence>
<dbReference type="PANTHER" id="PTHR31793:SF27">
    <property type="entry name" value="NOVEL THIOESTERASE SUPERFAMILY DOMAIN AND SAPOSIN A-TYPE DOMAIN CONTAINING PROTEIN (0610012H03RIK)"/>
    <property type="match status" value="1"/>
</dbReference>
<dbReference type="AlphaFoldDB" id="A0A550JH28"/>
<dbReference type="PANTHER" id="PTHR31793">
    <property type="entry name" value="4-HYDROXYBENZOYL-COA THIOESTERASE FAMILY MEMBER"/>
    <property type="match status" value="1"/>
</dbReference>
<dbReference type="InterPro" id="IPR006684">
    <property type="entry name" value="YbgC/YbaW"/>
</dbReference>
<name>A0A550JH28_9BACT</name>
<dbReference type="PIRSF" id="PIRSF003230">
    <property type="entry name" value="YbgC"/>
    <property type="match status" value="1"/>
</dbReference>
<dbReference type="CDD" id="cd00586">
    <property type="entry name" value="4HBT"/>
    <property type="match status" value="1"/>
</dbReference>
<evidence type="ECO:0000313" key="3">
    <source>
        <dbReference type="EMBL" id="TRO82511.1"/>
    </source>
</evidence>
<dbReference type="GO" id="GO:0047617">
    <property type="term" value="F:fatty acyl-CoA hydrolase activity"/>
    <property type="evidence" value="ECO:0007669"/>
    <property type="project" value="TreeGrafter"/>
</dbReference>
<sequence>MKKYTARLEFQVRDYECDMQGVVNNAVYQHYLEHARHEFLKTLGIDFAELTRRGINLVVVRAELDYKASLTSGDRFWVGTRLERISPVRFAFMQDIYREPDLKLALSGKVIGTALNERGRPKMPDEIARLLAAGEGMELVVPE</sequence>
<reference evidence="3 4" key="1">
    <citation type="submission" date="2019-07" db="EMBL/GenBank/DDBJ databases">
        <title>Insights of Desulfuromonas acetexigens electromicrobiology.</title>
        <authorList>
            <person name="Katuri K."/>
            <person name="Sapireddy V."/>
            <person name="Shaw D.R."/>
            <person name="Saikaly P."/>
        </authorList>
    </citation>
    <scope>NUCLEOTIDE SEQUENCE [LARGE SCALE GENOMIC DNA]</scope>
    <source>
        <strain evidence="3 4">2873</strain>
    </source>
</reference>
<dbReference type="Pfam" id="PF13279">
    <property type="entry name" value="4HBT_2"/>
    <property type="match status" value="1"/>
</dbReference>
<comment type="caution">
    <text evidence="3">The sequence shown here is derived from an EMBL/GenBank/DDBJ whole genome shotgun (WGS) entry which is preliminary data.</text>
</comment>
<dbReference type="OrthoDB" id="9799036at2"/>
<evidence type="ECO:0000313" key="4">
    <source>
        <dbReference type="Proteomes" id="UP000317155"/>
    </source>
</evidence>
<dbReference type="InterPro" id="IPR029069">
    <property type="entry name" value="HotDog_dom_sf"/>
</dbReference>